<gene>
    <name evidence="2" type="ORF">EV192_109280</name>
</gene>
<keyword evidence="3" id="KW-1185">Reference proteome</keyword>
<dbReference type="InterPro" id="IPR045886">
    <property type="entry name" value="ThiF/MoeB/HesA"/>
</dbReference>
<dbReference type="OrthoDB" id="5149792at2"/>
<sequence length="344" mass="38165">MIVDLDGLRAAVDQPVTWRPVLVRLATGQRAGLKELCRRHGIAVLDTIERQLAELARVRFPSDKQVEDRRRFVADVGSANYGVWVYFPWADTIAHVLAPDDYFDVITSRNRDKITHGEQRALRDKCVGVVGLSVGGEAAVTLAQETLCGHLKLADFDLLDLSNLNRLNAGVTDLGVPKAWIAVRRIATINPFLRLTVVDEAVTTTNAAEFLDGLDLLVEECDGLQVKYDIRQLARKRGIDVIYAADERGFLSVEPYRTHPDLDVFHGEHPGDLVQWLGGWDNLSERARRSVGQIGISLGGYPQLAGEARYAAAQLANVARRLLLGERIAPTHRHFDLEDLIPGE</sequence>
<dbReference type="GO" id="GO:0008641">
    <property type="term" value="F:ubiquitin-like modifier activating enzyme activity"/>
    <property type="evidence" value="ECO:0007669"/>
    <property type="project" value="InterPro"/>
</dbReference>
<dbReference type="SUPFAM" id="SSF69572">
    <property type="entry name" value="Activating enzymes of the ubiquitin-like proteins"/>
    <property type="match status" value="1"/>
</dbReference>
<accession>A0A4R2JDM5</accession>
<evidence type="ECO:0000259" key="1">
    <source>
        <dbReference type="Pfam" id="PF00899"/>
    </source>
</evidence>
<dbReference type="GO" id="GO:0061503">
    <property type="term" value="F:tRNA threonylcarbamoyladenosine dehydratase"/>
    <property type="evidence" value="ECO:0007669"/>
    <property type="project" value="TreeGrafter"/>
</dbReference>
<dbReference type="EMBL" id="SLWS01000009">
    <property type="protein sequence ID" value="TCO54299.1"/>
    <property type="molecule type" value="Genomic_DNA"/>
</dbReference>
<organism evidence="2 3">
    <name type="scientific">Actinocrispum wychmicini</name>
    <dbReference type="NCBI Taxonomy" id="1213861"/>
    <lineage>
        <taxon>Bacteria</taxon>
        <taxon>Bacillati</taxon>
        <taxon>Actinomycetota</taxon>
        <taxon>Actinomycetes</taxon>
        <taxon>Pseudonocardiales</taxon>
        <taxon>Pseudonocardiaceae</taxon>
        <taxon>Actinocrispum</taxon>
    </lineage>
</organism>
<evidence type="ECO:0000313" key="3">
    <source>
        <dbReference type="Proteomes" id="UP000295680"/>
    </source>
</evidence>
<dbReference type="CDD" id="cd01483">
    <property type="entry name" value="E1_enzyme_family"/>
    <property type="match status" value="1"/>
</dbReference>
<evidence type="ECO:0000313" key="2">
    <source>
        <dbReference type="EMBL" id="TCO54299.1"/>
    </source>
</evidence>
<dbReference type="InterPro" id="IPR035985">
    <property type="entry name" value="Ubiquitin-activating_enz"/>
</dbReference>
<dbReference type="Pfam" id="PF00899">
    <property type="entry name" value="ThiF"/>
    <property type="match status" value="1"/>
</dbReference>
<dbReference type="RefSeq" id="WP_132123274.1">
    <property type="nucleotide sequence ID" value="NZ_SLWS01000009.1"/>
</dbReference>
<reference evidence="2 3" key="1">
    <citation type="submission" date="2019-03" db="EMBL/GenBank/DDBJ databases">
        <title>Genomic Encyclopedia of Type Strains, Phase IV (KMG-IV): sequencing the most valuable type-strain genomes for metagenomic binning, comparative biology and taxonomic classification.</title>
        <authorList>
            <person name="Goeker M."/>
        </authorList>
    </citation>
    <scope>NUCLEOTIDE SEQUENCE [LARGE SCALE GENOMIC DNA]</scope>
    <source>
        <strain evidence="2 3">DSM 45934</strain>
    </source>
</reference>
<protein>
    <submittedName>
        <fullName evidence="2">ThiF family protein</fullName>
    </submittedName>
</protein>
<dbReference type="AlphaFoldDB" id="A0A4R2JDM5"/>
<dbReference type="PANTHER" id="PTHR43267:SF3">
    <property type="entry name" value="THIF PROTEIN"/>
    <property type="match status" value="1"/>
</dbReference>
<proteinExistence type="predicted"/>
<dbReference type="Gene3D" id="3.40.50.720">
    <property type="entry name" value="NAD(P)-binding Rossmann-like Domain"/>
    <property type="match status" value="1"/>
</dbReference>
<name>A0A4R2JDM5_9PSEU</name>
<dbReference type="GO" id="GO:0061504">
    <property type="term" value="P:cyclic threonylcarbamoyladenosine biosynthetic process"/>
    <property type="evidence" value="ECO:0007669"/>
    <property type="project" value="TreeGrafter"/>
</dbReference>
<comment type="caution">
    <text evidence="2">The sequence shown here is derived from an EMBL/GenBank/DDBJ whole genome shotgun (WGS) entry which is preliminary data.</text>
</comment>
<feature type="domain" description="THIF-type NAD/FAD binding fold" evidence="1">
    <location>
        <begin position="109"/>
        <end position="245"/>
    </location>
</feature>
<dbReference type="PANTHER" id="PTHR43267">
    <property type="entry name" value="TRNA THREONYLCARBAMOYLADENOSINE DEHYDRATASE"/>
    <property type="match status" value="1"/>
</dbReference>
<dbReference type="Proteomes" id="UP000295680">
    <property type="component" value="Unassembled WGS sequence"/>
</dbReference>
<dbReference type="InterPro" id="IPR000594">
    <property type="entry name" value="ThiF_NAD_FAD-bd"/>
</dbReference>